<dbReference type="InterPro" id="IPR021272">
    <property type="entry name" value="DUF2851"/>
</dbReference>
<reference evidence="1" key="1">
    <citation type="submission" date="2023-07" db="EMBL/GenBank/DDBJ databases">
        <title>Genome content predicts the carbon catabolic preferences of heterotrophic bacteria.</title>
        <authorList>
            <person name="Gralka M."/>
        </authorList>
    </citation>
    <scope>NUCLEOTIDE SEQUENCE</scope>
    <source>
        <strain evidence="1">I3M17_2</strain>
    </source>
</reference>
<proteinExistence type="predicted"/>
<name>A0AAW7XF59_9GAMM</name>
<sequence>DFSNALIEINNQKWAGNIEIHVKSSDWYAHKHQEDKNYQNVILHVVYDHDVEVFDQYSNPIPTLELKGLIFPLVIENYHQLMNTPH</sequence>
<dbReference type="RefSeq" id="WP_303494579.1">
    <property type="nucleotide sequence ID" value="NZ_JAUOPB010000342.1"/>
</dbReference>
<feature type="non-terminal residue" evidence="1">
    <location>
        <position position="1"/>
    </location>
</feature>
<evidence type="ECO:0000313" key="2">
    <source>
        <dbReference type="Proteomes" id="UP001169760"/>
    </source>
</evidence>
<comment type="caution">
    <text evidence="1">The sequence shown here is derived from an EMBL/GenBank/DDBJ whole genome shotgun (WGS) entry which is preliminary data.</text>
</comment>
<dbReference type="Pfam" id="PF11013">
    <property type="entry name" value="DUF2851"/>
    <property type="match status" value="1"/>
</dbReference>
<dbReference type="AlphaFoldDB" id="A0AAW7XF59"/>
<dbReference type="EMBL" id="JAUOPB010000342">
    <property type="protein sequence ID" value="MDO6425158.1"/>
    <property type="molecule type" value="Genomic_DNA"/>
</dbReference>
<protein>
    <submittedName>
        <fullName evidence="1">DUF2851 family protein</fullName>
    </submittedName>
</protein>
<accession>A0AAW7XF59</accession>
<dbReference type="Proteomes" id="UP001169760">
    <property type="component" value="Unassembled WGS sequence"/>
</dbReference>
<feature type="non-terminal residue" evidence="1">
    <location>
        <position position="86"/>
    </location>
</feature>
<gene>
    <name evidence="1" type="ORF">Q4521_21955</name>
</gene>
<organism evidence="1 2">
    <name type="scientific">Saccharophagus degradans</name>
    <dbReference type="NCBI Taxonomy" id="86304"/>
    <lineage>
        <taxon>Bacteria</taxon>
        <taxon>Pseudomonadati</taxon>
        <taxon>Pseudomonadota</taxon>
        <taxon>Gammaproteobacteria</taxon>
        <taxon>Cellvibrionales</taxon>
        <taxon>Cellvibrionaceae</taxon>
        <taxon>Saccharophagus</taxon>
    </lineage>
</organism>
<evidence type="ECO:0000313" key="1">
    <source>
        <dbReference type="EMBL" id="MDO6425158.1"/>
    </source>
</evidence>